<dbReference type="AlphaFoldDB" id="A0A8S3T5K8"/>
<evidence type="ECO:0000256" key="1">
    <source>
        <dbReference type="SAM" id="MobiDB-lite"/>
    </source>
</evidence>
<gene>
    <name evidence="2" type="ORF">MEDL_39834</name>
</gene>
<name>A0A8S3T5K8_MYTED</name>
<dbReference type="Pfam" id="PF14305">
    <property type="entry name" value="ATPgrasp_TupA"/>
    <property type="match status" value="1"/>
</dbReference>
<dbReference type="EMBL" id="CAJPWZ010001936">
    <property type="protein sequence ID" value="CAG2226788.1"/>
    <property type="molecule type" value="Genomic_DNA"/>
</dbReference>
<dbReference type="InterPro" id="IPR029465">
    <property type="entry name" value="ATPgrasp_TupA"/>
</dbReference>
<evidence type="ECO:0000313" key="3">
    <source>
        <dbReference type="Proteomes" id="UP000683360"/>
    </source>
</evidence>
<keyword evidence="3" id="KW-1185">Reference proteome</keyword>
<dbReference type="OrthoDB" id="6627613at2759"/>
<organism evidence="2 3">
    <name type="scientific">Mytilus edulis</name>
    <name type="common">Blue mussel</name>
    <dbReference type="NCBI Taxonomy" id="6550"/>
    <lineage>
        <taxon>Eukaryota</taxon>
        <taxon>Metazoa</taxon>
        <taxon>Spiralia</taxon>
        <taxon>Lophotrochozoa</taxon>
        <taxon>Mollusca</taxon>
        <taxon>Bivalvia</taxon>
        <taxon>Autobranchia</taxon>
        <taxon>Pteriomorphia</taxon>
        <taxon>Mytilida</taxon>
        <taxon>Mytiloidea</taxon>
        <taxon>Mytilidae</taxon>
        <taxon>Mytilinae</taxon>
        <taxon>Mytilus</taxon>
    </lineage>
</organism>
<feature type="region of interest" description="Disordered" evidence="1">
    <location>
        <begin position="471"/>
        <end position="501"/>
    </location>
</feature>
<dbReference type="Proteomes" id="UP000683360">
    <property type="component" value="Unassembled WGS sequence"/>
</dbReference>
<proteinExistence type="predicted"/>
<protein>
    <submittedName>
        <fullName evidence="2">Uncharacterized protein</fullName>
    </submittedName>
</protein>
<dbReference type="SUPFAM" id="SSF56059">
    <property type="entry name" value="Glutathione synthetase ATP-binding domain-like"/>
    <property type="match status" value="1"/>
</dbReference>
<comment type="caution">
    <text evidence="2">The sequence shown here is derived from an EMBL/GenBank/DDBJ whole genome shotgun (WGS) entry which is preliminary data.</text>
</comment>
<feature type="compositionally biased region" description="Basic and acidic residues" evidence="1">
    <location>
        <begin position="476"/>
        <end position="497"/>
    </location>
</feature>
<sequence length="828" mass="96792">MHINSERPVHDVTPLKDPNQNYNLAYESTEKSEISNKYFCSIANLENPDKIYQSFTIVVLISCHRLYHDNRSNHIVYNVKNIPDTWMNDENSINLINSCIANIESCNGIQVELDNIYNEFINVIHNEMNDKLDKKIKIMNSVNNKKRRFKKRWWTDELTVKWNQVCLAEKQYLHCTKVNSNAYLRQIYVSKRKEFDKLAQQSKRQYWHICQEELVNLNKNDPRQFWRKIGNIGIGNDRQSKIPNEVLRSDGSVTNNMDDVLQKWKDSFHGLLNSDPDNNKNFGVENLIVKNDIFCNDLDDYISFDEVYKVAMAAKNGKSPGVDCIQAELCKNYAVIFTLTKLFNICFKFGKVPNMWNKGIITPIPKCSTTDPRDPLSYRGITLAPCAYKLYCGVLNKRELIKTTKMCLMRNTHRVLKWRVLCFVWSLALVCAIIRFKTTQVDYRRPRSQNNNGIKDQIPMRKDINEIKAQMSIKSDSNDKKDQIPMRKNGNDKKDQIRQFTDINTGKDQIPGRSKELKSIYDMKLGSQNRNKNKVEAYGKVHKWCLQNLKNLTYTKYADKHMAKRYVNKVTPGLRTVAEYAFVTNSIDITKQIIDKLPYKYMFKPNHMSGALAIIQRNNVTKCSSPYGGCPSCKGINLLQCLRQICEHWLQIVYNVKYEQYYKDIPPMCMFEEYLSYNGTLTDYKIFTFYGKPYFIGVSGNLKGRYTFDYFTPKWNHIPLRELPINIPNNRYINKPEFLEDMLQYATVLSKRFSMMRTDFFGFDDHLYFAEFSPTHRGCNGNFSPSAIDRFYDLVMENPSQNSDPEDVLKLINVEEEVDIEKALGKDV</sequence>
<dbReference type="PANTHER" id="PTHR19446">
    <property type="entry name" value="REVERSE TRANSCRIPTASES"/>
    <property type="match status" value="1"/>
</dbReference>
<accession>A0A8S3T5K8</accession>
<evidence type="ECO:0000313" key="2">
    <source>
        <dbReference type="EMBL" id="CAG2226788.1"/>
    </source>
</evidence>
<reference evidence="2" key="1">
    <citation type="submission" date="2021-03" db="EMBL/GenBank/DDBJ databases">
        <authorList>
            <person name="Bekaert M."/>
        </authorList>
    </citation>
    <scope>NUCLEOTIDE SEQUENCE</scope>
</reference>